<dbReference type="SUPFAM" id="SSF48371">
    <property type="entry name" value="ARM repeat"/>
    <property type="match status" value="1"/>
</dbReference>
<feature type="compositionally biased region" description="Polar residues" evidence="2">
    <location>
        <begin position="594"/>
        <end position="612"/>
    </location>
</feature>
<dbReference type="InterPro" id="IPR016024">
    <property type="entry name" value="ARM-type_fold"/>
</dbReference>
<dbReference type="Pfam" id="PF13646">
    <property type="entry name" value="HEAT_2"/>
    <property type="match status" value="1"/>
</dbReference>
<evidence type="ECO:0000256" key="1">
    <source>
        <dbReference type="SAM" id="Coils"/>
    </source>
</evidence>
<dbReference type="InterPro" id="IPR011989">
    <property type="entry name" value="ARM-like"/>
</dbReference>
<name>A0A7X1MDG9_9ACTN</name>
<dbReference type="RefSeq" id="WP_186284569.1">
    <property type="nucleotide sequence ID" value="NZ_JACMSF010000028.1"/>
</dbReference>
<dbReference type="AlphaFoldDB" id="A0A7X1MDG9"/>
<keyword evidence="4" id="KW-1185">Reference proteome</keyword>
<evidence type="ECO:0000313" key="3">
    <source>
        <dbReference type="EMBL" id="MBC2904705.1"/>
    </source>
</evidence>
<dbReference type="EMBL" id="JACMSF010000028">
    <property type="protein sequence ID" value="MBC2904705.1"/>
    <property type="molecule type" value="Genomic_DNA"/>
</dbReference>
<evidence type="ECO:0000313" key="4">
    <source>
        <dbReference type="Proteomes" id="UP000584670"/>
    </source>
</evidence>
<dbReference type="Gene3D" id="1.25.10.10">
    <property type="entry name" value="Leucine-rich Repeat Variant"/>
    <property type="match status" value="1"/>
</dbReference>
<evidence type="ECO:0000256" key="2">
    <source>
        <dbReference type="SAM" id="MobiDB-lite"/>
    </source>
</evidence>
<dbReference type="InterPro" id="IPR004155">
    <property type="entry name" value="PBS_lyase_HEAT"/>
</dbReference>
<dbReference type="SMART" id="SM00567">
    <property type="entry name" value="EZ_HEAT"/>
    <property type="match status" value="4"/>
</dbReference>
<sequence>MNFSKSHIDRIFKAQAGPHPPRPFTRQFLVLTSRKSGLSHAEHKKAWEEAVSLLDALSELPSRRPTSRGPGPGGIPREATVAELQLRLDLERAQHLETRLRYALRDTRCFVNTLWDIISVLRDVISHHYALRASLLHGGDNSPRLTQIQSETEQALDYKRSAQAEADRAVARIRVLEERWEQACTEAHRLSLHSELADFPADNSVLPGAGPAPLLAQELLARPTLDDIKAALEKARAINAQEEDSARTLQEALSSSGPFAPDDERLVLVAATRLTDADSRRTALNSLAKRWPDHPDTRDLLLHMAHDPEVSVRLAATESLAACWWDDDTACEALVALSGDDDAHVRAAAARSVVAAGWRDEGALDVLLSLARDQNSEVRSCAADGLAAEWTGAPAARDALIQLLLGPGKRFGIRERAVKALLANWPHDDETHNGLLRFADSDEDYDFTAVVVARAALLACWAHDPRARSAVLRLDPGDQFFRYVEREMATRWQGQMTARDSVILMSETHEAAVAEALDTWPSWPPSTRSTGRMQPSARPTSGPRLWTCCPTAGRATRWHATPFCDAPKTQAHAYGGQLLLRCGSAGLRTMRPNKPSTGWLRTTTDRATQQPRRTTRFLPGSGRPATWVWIPMKAPCSTTPQLASWLVVWEMTTPTPSSRAVNTQSSWVSPAIRTRLRGSCLASWTTACATWALWTS</sequence>
<keyword evidence="1" id="KW-0175">Coiled coil</keyword>
<comment type="caution">
    <text evidence="3">The sequence shown here is derived from an EMBL/GenBank/DDBJ whole genome shotgun (WGS) entry which is preliminary data.</text>
</comment>
<protein>
    <submittedName>
        <fullName evidence="3">HEAT repeat domain-containing protein</fullName>
    </submittedName>
</protein>
<dbReference type="Proteomes" id="UP000584670">
    <property type="component" value="Unassembled WGS sequence"/>
</dbReference>
<feature type="region of interest" description="Disordered" evidence="2">
    <location>
        <begin position="520"/>
        <end position="542"/>
    </location>
</feature>
<organism evidence="3 4">
    <name type="scientific">Streptomyces cupreus</name>
    <dbReference type="NCBI Taxonomy" id="2759956"/>
    <lineage>
        <taxon>Bacteria</taxon>
        <taxon>Bacillati</taxon>
        <taxon>Actinomycetota</taxon>
        <taxon>Actinomycetes</taxon>
        <taxon>Kitasatosporales</taxon>
        <taxon>Streptomycetaceae</taxon>
        <taxon>Streptomyces</taxon>
    </lineage>
</organism>
<feature type="region of interest" description="Disordered" evidence="2">
    <location>
        <begin position="591"/>
        <end position="618"/>
    </location>
</feature>
<proteinExistence type="predicted"/>
<gene>
    <name evidence="3" type="ORF">H4N64_24530</name>
</gene>
<accession>A0A7X1MDG9</accession>
<reference evidence="3 4" key="1">
    <citation type="submission" date="2020-08" db="EMBL/GenBank/DDBJ databases">
        <title>Streptomyces sp. PSKA01 genome sequencing and assembly.</title>
        <authorList>
            <person name="Mandal S."/>
            <person name="Maiti P.K."/>
            <person name="Das P."/>
        </authorList>
    </citation>
    <scope>NUCLEOTIDE SEQUENCE [LARGE SCALE GENOMIC DNA]</scope>
    <source>
        <strain evidence="3 4">PSKA01</strain>
    </source>
</reference>
<feature type="coiled-coil region" evidence="1">
    <location>
        <begin position="225"/>
        <end position="252"/>
    </location>
</feature>
<feature type="compositionally biased region" description="Polar residues" evidence="2">
    <location>
        <begin position="525"/>
        <end position="539"/>
    </location>
</feature>